<comment type="similarity">
    <text evidence="1">Belongs to the ice-binding protein family.</text>
</comment>
<keyword evidence="2" id="KW-0732">Signal</keyword>
<gene>
    <name evidence="5" type="ORF">Mucpa_7167</name>
</gene>
<proteinExistence type="inferred from homology"/>
<evidence type="ECO:0000259" key="3">
    <source>
        <dbReference type="Pfam" id="PF13205"/>
    </source>
</evidence>
<evidence type="ECO:0000256" key="2">
    <source>
        <dbReference type="ARBA" id="ARBA00022729"/>
    </source>
</evidence>
<dbReference type="Pfam" id="PF13205">
    <property type="entry name" value="Big_5"/>
    <property type="match status" value="1"/>
</dbReference>
<name>H1YBF6_9SPHI</name>
<feature type="domain" description="Bacterial repeat" evidence="4">
    <location>
        <begin position="312"/>
        <end position="379"/>
    </location>
</feature>
<keyword evidence="6" id="KW-1185">Reference proteome</keyword>
<feature type="domain" description="Bacterial repeat" evidence="4">
    <location>
        <begin position="235"/>
        <end position="303"/>
    </location>
</feature>
<dbReference type="InterPro" id="IPR032812">
    <property type="entry name" value="SbsA_Ig"/>
</dbReference>
<feature type="domain" description="Bacterial repeat" evidence="4">
    <location>
        <begin position="159"/>
        <end position="227"/>
    </location>
</feature>
<feature type="domain" description="Bacterial repeat" evidence="4">
    <location>
        <begin position="452"/>
        <end position="518"/>
    </location>
</feature>
<dbReference type="eggNOG" id="COG5184">
    <property type="taxonomic scope" value="Bacteria"/>
</dbReference>
<dbReference type="OrthoDB" id="2082707at2"/>
<dbReference type="Pfam" id="PF11999">
    <property type="entry name" value="Ice_binding"/>
    <property type="match status" value="1"/>
</dbReference>
<dbReference type="eggNOG" id="COG1208">
    <property type="taxonomic scope" value="Bacteria"/>
</dbReference>
<dbReference type="InterPro" id="IPR021884">
    <property type="entry name" value="Ice-bd_prot"/>
</dbReference>
<dbReference type="eggNOG" id="COG5492">
    <property type="taxonomic scope" value="Bacteria"/>
</dbReference>
<dbReference type="InterPro" id="IPR013378">
    <property type="entry name" value="InlB-like_B-rpt"/>
</dbReference>
<dbReference type="EMBL" id="CM001403">
    <property type="protein sequence ID" value="EHQ31210.1"/>
    <property type="molecule type" value="Genomic_DNA"/>
</dbReference>
<organism evidence="5 6">
    <name type="scientific">Mucilaginibacter paludis DSM 18603</name>
    <dbReference type="NCBI Taxonomy" id="714943"/>
    <lineage>
        <taxon>Bacteria</taxon>
        <taxon>Pseudomonadati</taxon>
        <taxon>Bacteroidota</taxon>
        <taxon>Sphingobacteriia</taxon>
        <taxon>Sphingobacteriales</taxon>
        <taxon>Sphingobacteriaceae</taxon>
        <taxon>Mucilaginibacter</taxon>
    </lineage>
</organism>
<dbReference type="Proteomes" id="UP000002774">
    <property type="component" value="Chromosome"/>
</dbReference>
<feature type="domain" description="Bacterial repeat" evidence="4">
    <location>
        <begin position="381"/>
        <end position="450"/>
    </location>
</feature>
<accession>H1YBF6</accession>
<dbReference type="STRING" id="714943.Mucpa_7167"/>
<reference evidence="5" key="1">
    <citation type="submission" date="2011-09" db="EMBL/GenBank/DDBJ databases">
        <title>The permanent draft genome of Mucilaginibacter paludis DSM 18603.</title>
        <authorList>
            <consortium name="US DOE Joint Genome Institute (JGI-PGF)"/>
            <person name="Lucas S."/>
            <person name="Han J."/>
            <person name="Lapidus A."/>
            <person name="Bruce D."/>
            <person name="Goodwin L."/>
            <person name="Pitluck S."/>
            <person name="Peters L."/>
            <person name="Kyrpides N."/>
            <person name="Mavromatis K."/>
            <person name="Ivanova N."/>
            <person name="Mikhailova N."/>
            <person name="Held B."/>
            <person name="Detter J.C."/>
            <person name="Tapia R."/>
            <person name="Han C."/>
            <person name="Land M."/>
            <person name="Hauser L."/>
            <person name="Markowitz V."/>
            <person name="Cheng J.-F."/>
            <person name="Hugenholtz P."/>
            <person name="Woyke T."/>
            <person name="Wu D."/>
            <person name="Tindall B."/>
            <person name="Brambilla E."/>
            <person name="Klenk H.-P."/>
            <person name="Eisen J.A."/>
        </authorList>
    </citation>
    <scope>NUCLEOTIDE SEQUENCE [LARGE SCALE GENOMIC DNA]</scope>
    <source>
        <strain evidence="5">DSM 18603</strain>
    </source>
</reference>
<dbReference type="HOGENOM" id="CLU_371651_0_0_10"/>
<dbReference type="Pfam" id="PF18998">
    <property type="entry name" value="Flg_new_2"/>
    <property type="match status" value="5"/>
</dbReference>
<protein>
    <submittedName>
        <fullName evidence="5">Cell wall/surface repeat protein</fullName>
    </submittedName>
</protein>
<dbReference type="InterPro" id="IPR044060">
    <property type="entry name" value="Bacterial_rp_domain"/>
</dbReference>
<evidence type="ECO:0000313" key="6">
    <source>
        <dbReference type="Proteomes" id="UP000002774"/>
    </source>
</evidence>
<sequence>MKRISTLTVDSPQRKGAGYSKIFNAICCLVLLAATLISSCKKDNYKGEVVGVCPLVVSTDPMDKAVDVALNKVIAVTFNTSMSAATINKTTFSIKQGTTVISGTIAPTTNGANFTFTPDVPLLPFTVYTGTITTAATDTLRTALVSDYVWSFTTSPQVVLSANPAIGGTVSGAGTFAQGSTTTVTATPNTGYTFTNWTDNGVIASTSSSYQFTMAGNRTLVANFTAIPAGRFAVTLTSLPVAGGTTNGSGSYASGSQVTVTAAPNTGYTFVNWTENGNIVSVSSSYQFAIAGNRILIANFKVIPASQFAVVLSSNPPAGGSTSGSGSYSAASSVTVTANQNPGYTFTNWTENGNVVSTSAVYTFALSASRTLVANFAINTYTLNVSATNGTTAKTPSQATYNSGTTVQVSATPNTGYVFSGWSGDATGSTNPLTVTMDANKNITANFTAITYTLNVTAVNGTVVANPNLAAYNSGATVILTATAKAGYTFSSWTGDAVSISNPLTVTMNANKNITANFILTPAIGPVLPSLGTAANFTILTKAGISTTGITSVGGDIGVSPAAATSITGFGLIMNANGQSSHTPIVTGVVYASDYAAPTPSNMTVAVNDMQTAYTTANGLVTPAPIVDLYAGNISGKILTPGLYKYNSGVLITSAGVTLAGGPNDTWVFQISQDLTVNNSAIITLTGGAQAKNVMWVVAGQATLGTNVDFSGNILSKTLVSLNTGAKVTGRLLAQTAVTLNASTVILP</sequence>
<dbReference type="NCBIfam" id="TIGR02543">
    <property type="entry name" value="List_Bact_rpt"/>
    <property type="match status" value="1"/>
</dbReference>
<dbReference type="eggNOG" id="COG3420">
    <property type="taxonomic scope" value="Bacteria"/>
</dbReference>
<dbReference type="RefSeq" id="WP_008513501.1">
    <property type="nucleotide sequence ID" value="NZ_CM001403.1"/>
</dbReference>
<dbReference type="InterPro" id="IPR014755">
    <property type="entry name" value="Cu-Rt/internalin_Ig-like"/>
</dbReference>
<evidence type="ECO:0000256" key="1">
    <source>
        <dbReference type="ARBA" id="ARBA00005445"/>
    </source>
</evidence>
<evidence type="ECO:0000259" key="4">
    <source>
        <dbReference type="Pfam" id="PF18998"/>
    </source>
</evidence>
<evidence type="ECO:0000313" key="5">
    <source>
        <dbReference type="EMBL" id="EHQ31210.1"/>
    </source>
</evidence>
<feature type="domain" description="SbsA Ig-like" evidence="3">
    <location>
        <begin position="54"/>
        <end position="154"/>
    </location>
</feature>
<dbReference type="AlphaFoldDB" id="H1YBF6"/>
<dbReference type="Gene3D" id="2.60.40.1220">
    <property type="match status" value="1"/>
</dbReference>